<comment type="caution">
    <text evidence="6">The sequence shown here is derived from an EMBL/GenBank/DDBJ whole genome shotgun (WGS) entry which is preliminary data.</text>
</comment>
<dbReference type="Proteomes" id="UP000265631">
    <property type="component" value="Unassembled WGS sequence"/>
</dbReference>
<proteinExistence type="inferred from homology"/>
<evidence type="ECO:0000259" key="4">
    <source>
        <dbReference type="Pfam" id="PF05028"/>
    </source>
</evidence>
<dbReference type="GO" id="GO:0004649">
    <property type="term" value="F:poly(ADP-ribose) glycohydrolase activity"/>
    <property type="evidence" value="ECO:0007669"/>
    <property type="project" value="UniProtKB-EC"/>
</dbReference>
<sequence length="463" mass="51261">MPSRPPSFLLPNSPSCRVIDRFSDLPDNSTITEDSEGKIPFWPLLHHLINTPVLSILLLIDRLQTIAANAETYPDGDFGFLDKFLKEQDEDKIIYTIWSRIKQIALDITVYFPSGELELLRAGCPLRLSRGQVACLVVHQFLCSFVPQRNDDGYQDLGIWYSEEQRHPSATRMYLEALFSFFKSLPSAKELMVDHLAGHKAVSYELHQNGQTPLADAKSGPVHINYLDLHTSDAHHPYVQGKGGAVVVSSNKVIGFGQSATQEEIFVGIAPEAYPVVLVAPHLTDDTVITVSGARSMVDVRGRRRNIEWNIRTMTNGSEGGRLVFMDALEMDMVERSSDNDLPDLYPENIDRELQKATNGFTSYNGDSIFTGLWGCGAFGGDPGVKLMILWLAAGVANVELHLMLGPGEHDLGRELEEVAKACDGMTLNDVRGLLGRVPMELRKEGILKWIAEAASGASRQIE</sequence>
<dbReference type="GO" id="GO:0005634">
    <property type="term" value="C:nucleus"/>
    <property type="evidence" value="ECO:0007669"/>
    <property type="project" value="TreeGrafter"/>
</dbReference>
<dbReference type="InterPro" id="IPR007724">
    <property type="entry name" value="Poly_GlycHdrlase"/>
</dbReference>
<dbReference type="InterPro" id="IPR048362">
    <property type="entry name" value="PARG_helical"/>
</dbReference>
<protein>
    <recommendedName>
        <fullName evidence="2">poly(ADP-ribose) glycohydrolase</fullName>
        <ecNumber evidence="2">3.2.1.143</ecNumber>
    </recommendedName>
</protein>
<dbReference type="Pfam" id="PF05028">
    <property type="entry name" value="PARG_cat_C"/>
    <property type="match status" value="1"/>
</dbReference>
<dbReference type="PANTHER" id="PTHR12837:SF0">
    <property type="entry name" value="POLY(ADP-RIBOSE) GLYCOHYDROLASE"/>
    <property type="match status" value="1"/>
</dbReference>
<evidence type="ECO:0000313" key="6">
    <source>
        <dbReference type="EMBL" id="RFN46721.1"/>
    </source>
</evidence>
<dbReference type="GO" id="GO:0006282">
    <property type="term" value="P:regulation of DNA repair"/>
    <property type="evidence" value="ECO:0007669"/>
    <property type="project" value="InterPro"/>
</dbReference>
<evidence type="ECO:0000313" key="7">
    <source>
        <dbReference type="Proteomes" id="UP000265631"/>
    </source>
</evidence>
<evidence type="ECO:0000256" key="2">
    <source>
        <dbReference type="ARBA" id="ARBA00012255"/>
    </source>
</evidence>
<dbReference type="GO" id="GO:0005975">
    <property type="term" value="P:carbohydrate metabolic process"/>
    <property type="evidence" value="ECO:0007669"/>
    <property type="project" value="InterPro"/>
</dbReference>
<dbReference type="EMBL" id="PXXK01000286">
    <property type="protein sequence ID" value="RFN46721.1"/>
    <property type="molecule type" value="Genomic_DNA"/>
</dbReference>
<evidence type="ECO:0000256" key="1">
    <source>
        <dbReference type="ARBA" id="ARBA00009545"/>
    </source>
</evidence>
<dbReference type="GO" id="GO:1990966">
    <property type="term" value="P:ATP generation from poly-ADP-D-ribose"/>
    <property type="evidence" value="ECO:0007669"/>
    <property type="project" value="TreeGrafter"/>
</dbReference>
<evidence type="ECO:0000259" key="5">
    <source>
        <dbReference type="Pfam" id="PF20811"/>
    </source>
</evidence>
<organism evidence="6 7">
    <name type="scientific">Fusarium flagelliforme</name>
    <dbReference type="NCBI Taxonomy" id="2675880"/>
    <lineage>
        <taxon>Eukaryota</taxon>
        <taxon>Fungi</taxon>
        <taxon>Dikarya</taxon>
        <taxon>Ascomycota</taxon>
        <taxon>Pezizomycotina</taxon>
        <taxon>Sordariomycetes</taxon>
        <taxon>Hypocreomycetidae</taxon>
        <taxon>Hypocreales</taxon>
        <taxon>Nectriaceae</taxon>
        <taxon>Fusarium</taxon>
        <taxon>Fusarium incarnatum-equiseti species complex</taxon>
    </lineage>
</organism>
<dbReference type="Pfam" id="PF20811">
    <property type="entry name" value="PARG_cat_N"/>
    <property type="match status" value="1"/>
</dbReference>
<gene>
    <name evidence="6" type="ORF">FIE12Z_9049</name>
</gene>
<evidence type="ECO:0000256" key="3">
    <source>
        <dbReference type="ARBA" id="ARBA00022801"/>
    </source>
</evidence>
<feature type="domain" description="PARG catalytic Macro" evidence="4">
    <location>
        <begin position="240"/>
        <end position="402"/>
    </location>
</feature>
<accession>A0A395MFU8</accession>
<dbReference type="GO" id="GO:0009225">
    <property type="term" value="P:nucleotide-sugar metabolic process"/>
    <property type="evidence" value="ECO:0007669"/>
    <property type="project" value="TreeGrafter"/>
</dbReference>
<dbReference type="AlphaFoldDB" id="A0A395MFU8"/>
<name>A0A395MFU8_9HYPO</name>
<comment type="similarity">
    <text evidence="1">Belongs to the poly(ADP-ribose) glycohydrolase family.</text>
</comment>
<reference evidence="6 7" key="1">
    <citation type="journal article" date="2018" name="PLoS Pathog.">
        <title>Evolution of structural diversity of trichothecenes, a family of toxins produced by plant pathogenic and entomopathogenic fungi.</title>
        <authorList>
            <person name="Proctor R.H."/>
            <person name="McCormick S.P."/>
            <person name="Kim H.S."/>
            <person name="Cardoza R.E."/>
            <person name="Stanley A.M."/>
            <person name="Lindo L."/>
            <person name="Kelly A."/>
            <person name="Brown D.W."/>
            <person name="Lee T."/>
            <person name="Vaughan M.M."/>
            <person name="Alexander N.J."/>
            <person name="Busman M."/>
            <person name="Gutierrez S."/>
        </authorList>
    </citation>
    <scope>NUCLEOTIDE SEQUENCE [LARGE SCALE GENOMIC DNA]</scope>
    <source>
        <strain evidence="6 7">NRRL 13405</strain>
    </source>
</reference>
<dbReference type="GO" id="GO:0005737">
    <property type="term" value="C:cytoplasm"/>
    <property type="evidence" value="ECO:0007669"/>
    <property type="project" value="TreeGrafter"/>
</dbReference>
<dbReference type="EC" id="3.2.1.143" evidence="2"/>
<feature type="domain" description="PARG helical" evidence="5">
    <location>
        <begin position="86"/>
        <end position="186"/>
    </location>
</feature>
<dbReference type="STRING" id="2594813.A0A395MFU8"/>
<dbReference type="InterPro" id="IPR046372">
    <property type="entry name" value="PARG_cat_C"/>
</dbReference>
<keyword evidence="3 6" id="KW-0378">Hydrolase</keyword>
<keyword evidence="7" id="KW-1185">Reference proteome</keyword>
<dbReference type="PANTHER" id="PTHR12837">
    <property type="entry name" value="POLY ADP-RIBOSE GLYCOHYDROLASE"/>
    <property type="match status" value="1"/>
</dbReference>